<protein>
    <submittedName>
        <fullName evidence="1">Uncharacterized protein</fullName>
    </submittedName>
</protein>
<name>A0ABQ8XHL9_9EUKA</name>
<dbReference type="EMBL" id="JAOAOG010000294">
    <property type="protein sequence ID" value="KAJ6232137.1"/>
    <property type="molecule type" value="Genomic_DNA"/>
</dbReference>
<keyword evidence="2" id="KW-1185">Reference proteome</keyword>
<reference evidence="1" key="1">
    <citation type="submission" date="2022-08" db="EMBL/GenBank/DDBJ databases">
        <title>Novel sulfate-reducing endosymbionts in the free-living metamonad Anaeramoeba.</title>
        <authorList>
            <person name="Jerlstrom-Hultqvist J."/>
            <person name="Cepicka I."/>
            <person name="Gallot-Lavallee L."/>
            <person name="Salas-Leiva D."/>
            <person name="Curtis B.A."/>
            <person name="Zahonova K."/>
            <person name="Pipaliya S."/>
            <person name="Dacks J."/>
            <person name="Roger A.J."/>
        </authorList>
    </citation>
    <scope>NUCLEOTIDE SEQUENCE</scope>
    <source>
        <strain evidence="1">Schooner1</strain>
    </source>
</reference>
<evidence type="ECO:0000313" key="1">
    <source>
        <dbReference type="EMBL" id="KAJ6232137.1"/>
    </source>
</evidence>
<accession>A0ABQ8XHL9</accession>
<comment type="caution">
    <text evidence="1">The sequence shown here is derived from an EMBL/GenBank/DDBJ whole genome shotgun (WGS) entry which is preliminary data.</text>
</comment>
<sequence length="178" mass="20900">MIYELSLHIKELNLLIFQRFCLITFCVRVCYKRYQNIIENFDFTTLNSTNADHYCSNSEDSQPTKAQKIGLALLYLKFLFLLLYLLELNFVNSETFCAQNLLKGCNTVSPTMKFHLNYCLCKNERGPCQHVPIPHCHKYRVHPLFVELVARFASLSKTFIHFLRLVEEHVKNGFLLLL</sequence>
<dbReference type="Proteomes" id="UP001150062">
    <property type="component" value="Unassembled WGS sequence"/>
</dbReference>
<evidence type="ECO:0000313" key="2">
    <source>
        <dbReference type="Proteomes" id="UP001150062"/>
    </source>
</evidence>
<proteinExistence type="predicted"/>
<organism evidence="1 2">
    <name type="scientific">Anaeramoeba flamelloides</name>
    <dbReference type="NCBI Taxonomy" id="1746091"/>
    <lineage>
        <taxon>Eukaryota</taxon>
        <taxon>Metamonada</taxon>
        <taxon>Anaeramoebidae</taxon>
        <taxon>Anaeramoeba</taxon>
    </lineage>
</organism>
<gene>
    <name evidence="1" type="ORF">M0813_05055</name>
</gene>